<dbReference type="InterPro" id="IPR044068">
    <property type="entry name" value="CB"/>
</dbReference>
<evidence type="ECO:0000259" key="10">
    <source>
        <dbReference type="PROSITE" id="PS51898"/>
    </source>
</evidence>
<gene>
    <name evidence="9" type="primary">xerC</name>
    <name evidence="12" type="ORF">O4G74_03575</name>
</gene>
<evidence type="ECO:0000313" key="12">
    <source>
        <dbReference type="EMBL" id="MCZ4297133.1"/>
    </source>
</evidence>
<dbReference type="HAMAP" id="MF_01808">
    <property type="entry name" value="Recomb_XerC_XerD"/>
    <property type="match status" value="1"/>
</dbReference>
<dbReference type="InterPro" id="IPR011010">
    <property type="entry name" value="DNA_brk_join_enz"/>
</dbReference>
<sequence>MEILSAFLDHVSRERRLADNTVEAYGHDLRSFFAFLDDHLGEPVAIKAFRHLHASDIRAFLAKRRREGLSDTSVARVLSAIKTFFHWLDDHHGIDNPEIAFLKGPKRQSRLPRPVSVAAARDMIETAEATAEEPWVAARDAAVLTLLYGAGLRISEALGLHGGMVPAPERLRIVGKGGKIRLVPLIPAVRSAINEYARLCPYRLTGETPLFYGVRGKRLQPAIMQRGVQVLRGALGLPETATPHALRHAFATHLLSAGADLRAIQTLLGHASLSTTQVYTGVDSERLRAVHAGAHPRG</sequence>
<dbReference type="SUPFAM" id="SSF56349">
    <property type="entry name" value="DNA breaking-rejoining enzymes"/>
    <property type="match status" value="1"/>
</dbReference>
<keyword evidence="4 9" id="KW-0159">Chromosome partition</keyword>
<dbReference type="PANTHER" id="PTHR30349:SF90">
    <property type="entry name" value="TYROSINE RECOMBINASE XERD"/>
    <property type="match status" value="1"/>
</dbReference>
<dbReference type="InterPro" id="IPR013762">
    <property type="entry name" value="Integrase-like_cat_sf"/>
</dbReference>
<evidence type="ECO:0000256" key="4">
    <source>
        <dbReference type="ARBA" id="ARBA00022829"/>
    </source>
</evidence>
<dbReference type="InterPro" id="IPR050090">
    <property type="entry name" value="Tyrosine_recombinase_XerCD"/>
</dbReference>
<feature type="active site" evidence="9">
    <location>
        <position position="247"/>
    </location>
</feature>
<comment type="function">
    <text evidence="9">Site-specific tyrosine recombinase, which acts by catalyzing the cutting and rejoining of the recombining DNA molecules. The XerC-XerD complex is essential to convert dimers of the bacterial chromosome into monomers to permit their segregation at cell division. It also contributes to the segregational stability of plasmids.</text>
</comment>
<protein>
    <recommendedName>
        <fullName evidence="9">Tyrosine recombinase XerC</fullName>
    </recommendedName>
</protein>
<dbReference type="PANTHER" id="PTHR30349">
    <property type="entry name" value="PHAGE INTEGRASE-RELATED"/>
    <property type="match status" value="1"/>
</dbReference>
<dbReference type="Gene3D" id="1.10.443.10">
    <property type="entry name" value="Intergrase catalytic core"/>
    <property type="match status" value="1"/>
</dbReference>
<name>A0ABT4LS00_9PROT</name>
<evidence type="ECO:0000313" key="13">
    <source>
        <dbReference type="Proteomes" id="UP001083770"/>
    </source>
</evidence>
<dbReference type="Gene3D" id="1.10.150.130">
    <property type="match status" value="1"/>
</dbReference>
<keyword evidence="3 9" id="KW-0132">Cell division</keyword>
<dbReference type="Proteomes" id="UP001083770">
    <property type="component" value="Unassembled WGS sequence"/>
</dbReference>
<evidence type="ECO:0000256" key="3">
    <source>
        <dbReference type="ARBA" id="ARBA00022618"/>
    </source>
</evidence>
<evidence type="ECO:0000256" key="5">
    <source>
        <dbReference type="ARBA" id="ARBA00022908"/>
    </source>
</evidence>
<keyword evidence="6 9" id="KW-0238">DNA-binding</keyword>
<dbReference type="InterPro" id="IPR010998">
    <property type="entry name" value="Integrase_recombinase_N"/>
</dbReference>
<dbReference type="Pfam" id="PF00589">
    <property type="entry name" value="Phage_integrase"/>
    <property type="match status" value="1"/>
</dbReference>
<keyword evidence="5 9" id="KW-0229">DNA integration</keyword>
<dbReference type="PROSITE" id="PS51900">
    <property type="entry name" value="CB"/>
    <property type="match status" value="1"/>
</dbReference>
<keyword evidence="13" id="KW-1185">Reference proteome</keyword>
<dbReference type="RefSeq" id="WP_269401291.1">
    <property type="nucleotide sequence ID" value="NZ_JAPWGW010000001.1"/>
</dbReference>
<dbReference type="InterPro" id="IPR002104">
    <property type="entry name" value="Integrase_catalytic"/>
</dbReference>
<reference evidence="12" key="1">
    <citation type="submission" date="2022-12" db="EMBL/GenBank/DDBJ databases">
        <title>Bacterial isolates from different developmental stages of Nematostella vectensis.</title>
        <authorList>
            <person name="Fraune S."/>
        </authorList>
    </citation>
    <scope>NUCLEOTIDE SEQUENCE</scope>
    <source>
        <strain evidence="12">G21632-S1</strain>
    </source>
</reference>
<feature type="active site" description="O-(3'-phospho-DNA)-tyrosine intermediate" evidence="9">
    <location>
        <position position="279"/>
    </location>
</feature>
<evidence type="ECO:0000259" key="11">
    <source>
        <dbReference type="PROSITE" id="PS51900"/>
    </source>
</evidence>
<feature type="active site" evidence="9">
    <location>
        <position position="176"/>
    </location>
</feature>
<dbReference type="PROSITE" id="PS51898">
    <property type="entry name" value="TYR_RECOMBINASE"/>
    <property type="match status" value="1"/>
</dbReference>
<feature type="domain" description="Core-binding (CB)" evidence="11">
    <location>
        <begin position="1"/>
        <end position="89"/>
    </location>
</feature>
<feature type="active site" evidence="9">
    <location>
        <position position="270"/>
    </location>
</feature>
<evidence type="ECO:0000256" key="2">
    <source>
        <dbReference type="ARBA" id="ARBA00022490"/>
    </source>
</evidence>
<dbReference type="EMBL" id="JAPWGW010000001">
    <property type="protein sequence ID" value="MCZ4297133.1"/>
    <property type="molecule type" value="Genomic_DNA"/>
</dbReference>
<dbReference type="Pfam" id="PF02899">
    <property type="entry name" value="Phage_int_SAM_1"/>
    <property type="match status" value="1"/>
</dbReference>
<evidence type="ECO:0000256" key="1">
    <source>
        <dbReference type="ARBA" id="ARBA00004496"/>
    </source>
</evidence>
<evidence type="ECO:0000256" key="7">
    <source>
        <dbReference type="ARBA" id="ARBA00023172"/>
    </source>
</evidence>
<accession>A0ABT4LS00</accession>
<keyword evidence="8 9" id="KW-0131">Cell cycle</keyword>
<feature type="active site" evidence="9">
    <location>
        <position position="244"/>
    </location>
</feature>
<comment type="subcellular location">
    <subcellularLocation>
        <location evidence="1 9">Cytoplasm</location>
    </subcellularLocation>
</comment>
<keyword evidence="7 9" id="KW-0233">DNA recombination</keyword>
<comment type="subunit">
    <text evidence="9">Forms a cyclic heterotetrameric complex composed of two molecules of XerC and two molecules of XerD.</text>
</comment>
<dbReference type="InterPro" id="IPR004107">
    <property type="entry name" value="Integrase_SAM-like_N"/>
</dbReference>
<evidence type="ECO:0000256" key="9">
    <source>
        <dbReference type="HAMAP-Rule" id="MF_01808"/>
    </source>
</evidence>
<feature type="domain" description="Tyr recombinase" evidence="10">
    <location>
        <begin position="110"/>
        <end position="292"/>
    </location>
</feature>
<comment type="caution">
    <text evidence="12">The sequence shown here is derived from an EMBL/GenBank/DDBJ whole genome shotgun (WGS) entry which is preliminary data.</text>
</comment>
<feature type="active site" evidence="9">
    <location>
        <position position="153"/>
    </location>
</feature>
<evidence type="ECO:0000256" key="6">
    <source>
        <dbReference type="ARBA" id="ARBA00023125"/>
    </source>
</evidence>
<evidence type="ECO:0000256" key="8">
    <source>
        <dbReference type="ARBA" id="ARBA00023306"/>
    </source>
</evidence>
<organism evidence="12 13">
    <name type="scientific">Henriciella marina</name>
    <dbReference type="NCBI Taxonomy" id="453851"/>
    <lineage>
        <taxon>Bacteria</taxon>
        <taxon>Pseudomonadati</taxon>
        <taxon>Pseudomonadota</taxon>
        <taxon>Alphaproteobacteria</taxon>
        <taxon>Hyphomonadales</taxon>
        <taxon>Hyphomonadaceae</taxon>
        <taxon>Henriciella</taxon>
    </lineage>
</organism>
<keyword evidence="2 9" id="KW-0963">Cytoplasm</keyword>
<proteinExistence type="inferred from homology"/>
<comment type="similarity">
    <text evidence="9">Belongs to the 'phage' integrase family. XerC subfamily.</text>
</comment>
<dbReference type="InterPro" id="IPR023009">
    <property type="entry name" value="Tyrosine_recombinase_XerC/XerD"/>
</dbReference>